<dbReference type="SUPFAM" id="SSF49899">
    <property type="entry name" value="Concanavalin A-like lectins/glucanases"/>
    <property type="match status" value="1"/>
</dbReference>
<dbReference type="InterPro" id="IPR013320">
    <property type="entry name" value="ConA-like_dom_sf"/>
</dbReference>
<reference evidence="2 3" key="1">
    <citation type="submission" date="2024-03" db="EMBL/GenBank/DDBJ databases">
        <title>Ignisphaera cupida sp. nov., a hyperthermophilic hydrolytic archaeon from a hot spring of Kamchatka, and proposal of Ignisphaeraceae fam. nov.</title>
        <authorList>
            <person name="Podosokorskaya O.A."/>
            <person name="Elcheninov A.G."/>
            <person name="Maltseva A.I."/>
            <person name="Zayulina K.S."/>
            <person name="Novikov A."/>
            <person name="Merkel A.Y."/>
        </authorList>
    </citation>
    <scope>NUCLEOTIDE SEQUENCE [LARGE SCALE GENOMIC DNA]</scope>
    <source>
        <strain evidence="2 3">38H-sp</strain>
    </source>
</reference>
<gene>
    <name evidence="2" type="ORF">WKV44_08140</name>
</gene>
<dbReference type="PANTHER" id="PTHR34002">
    <property type="entry name" value="BLR1656 PROTEIN"/>
    <property type="match status" value="1"/>
</dbReference>
<sequence>MKKNLFIITIVFFSSVFGGCGNLFLVKDTQEENLLLSRASSFWGHGESFYWNGFAVLNNQWGRQYASYGYQAIVKTDNNRIQFWYQWDGDSYHVKGYPTIIAGWHYGQPGGWLTSYGSFGLPSRVWDNKAFFVDLDASHGNQGSISQIMNLSWDIWLSYSDNPSSPDAEIMIWPWRISQQPIGTKQGEVYFWSGYWDVYRGYMSSGGATWPVVSFVRKNTTLRAWGNLKDFINYVKSKNWISNSMYIVGIELGTELLKGQGWFHLEKYTLNP</sequence>
<dbReference type="PROSITE" id="PS51257">
    <property type="entry name" value="PROKAR_LIPOPROTEIN"/>
    <property type="match status" value="1"/>
</dbReference>
<dbReference type="InterPro" id="IPR013319">
    <property type="entry name" value="GH11/12"/>
</dbReference>
<dbReference type="Proteomes" id="UP001466331">
    <property type="component" value="Unassembled WGS sequence"/>
</dbReference>
<organism evidence="2 3">
    <name type="scientific">Rarispira pelagica</name>
    <dbReference type="NCBI Taxonomy" id="3141764"/>
    <lineage>
        <taxon>Bacteria</taxon>
        <taxon>Pseudomonadati</taxon>
        <taxon>Spirochaetota</taxon>
        <taxon>Spirochaetia</taxon>
        <taxon>Winmispirales</taxon>
        <taxon>Winmispiraceae</taxon>
        <taxon>Rarispira</taxon>
    </lineage>
</organism>
<evidence type="ECO:0008006" key="4">
    <source>
        <dbReference type="Google" id="ProtNLM"/>
    </source>
</evidence>
<dbReference type="PANTHER" id="PTHR34002:SF9">
    <property type="entry name" value="XYLOGLUCAN-SPECIFIC ENDO-BETA-1,4-GLUCANASE A"/>
    <property type="match status" value="1"/>
</dbReference>
<comment type="caution">
    <text evidence="2">The sequence shown here is derived from an EMBL/GenBank/DDBJ whole genome shotgun (WGS) entry which is preliminary data.</text>
</comment>
<comment type="similarity">
    <text evidence="1">Belongs to the glycosyl hydrolase 12 (cellulase H) family.</text>
</comment>
<keyword evidence="3" id="KW-1185">Reference proteome</keyword>
<evidence type="ECO:0000313" key="2">
    <source>
        <dbReference type="EMBL" id="MEM5948514.1"/>
    </source>
</evidence>
<evidence type="ECO:0000256" key="1">
    <source>
        <dbReference type="ARBA" id="ARBA00005519"/>
    </source>
</evidence>
<name>A0ABU9UCX1_9SPIR</name>
<dbReference type="EMBL" id="JBCHKQ010000003">
    <property type="protein sequence ID" value="MEM5948514.1"/>
    <property type="molecule type" value="Genomic_DNA"/>
</dbReference>
<protein>
    <recommendedName>
        <fullName evidence="4">Cellulase</fullName>
    </recommendedName>
</protein>
<dbReference type="Gene3D" id="2.60.120.180">
    <property type="match status" value="1"/>
</dbReference>
<evidence type="ECO:0000313" key="3">
    <source>
        <dbReference type="Proteomes" id="UP001466331"/>
    </source>
</evidence>
<accession>A0ABU9UCX1</accession>
<dbReference type="RefSeq" id="WP_420069957.1">
    <property type="nucleotide sequence ID" value="NZ_JBCHKQ010000003.1"/>
</dbReference>
<dbReference type="InterPro" id="IPR002594">
    <property type="entry name" value="GH12"/>
</dbReference>
<proteinExistence type="inferred from homology"/>